<dbReference type="InterPro" id="IPR044750">
    <property type="entry name" value="C2_SRC2/BAP"/>
</dbReference>
<dbReference type="Proteomes" id="UP000236291">
    <property type="component" value="Unassembled WGS sequence"/>
</dbReference>
<protein>
    <submittedName>
        <fullName evidence="3">Calcium-dependent lipid-binding domain-containing protein</fullName>
    </submittedName>
</protein>
<reference evidence="3 4" key="2">
    <citation type="journal article" date="2017" name="Front. Plant Sci.">
        <title>Gene Classification and Mining of Molecular Markers Useful in Red Clover (Trifolium pratense) Breeding.</title>
        <authorList>
            <person name="Istvanek J."/>
            <person name="Dluhosova J."/>
            <person name="Dluhos P."/>
            <person name="Patkova L."/>
            <person name="Nedelnik J."/>
            <person name="Repkova J."/>
        </authorList>
    </citation>
    <scope>NUCLEOTIDE SEQUENCE [LARGE SCALE GENOMIC DNA]</scope>
    <source>
        <strain evidence="4">cv. Tatra</strain>
        <tissue evidence="3">Young leaves</tissue>
    </source>
</reference>
<dbReference type="GO" id="GO:0006952">
    <property type="term" value="P:defense response"/>
    <property type="evidence" value="ECO:0007669"/>
    <property type="project" value="InterPro"/>
</dbReference>
<dbReference type="AlphaFoldDB" id="A0A2K3NTW7"/>
<accession>A0A2K3NTW7</accession>
<dbReference type="SMART" id="SM00239">
    <property type="entry name" value="C2"/>
    <property type="match status" value="1"/>
</dbReference>
<dbReference type="SUPFAM" id="SSF49562">
    <property type="entry name" value="C2 domain (Calcium/lipid-binding domain, CaLB)"/>
    <property type="match status" value="1"/>
</dbReference>
<dbReference type="PROSITE" id="PS50004">
    <property type="entry name" value="C2"/>
    <property type="match status" value="1"/>
</dbReference>
<dbReference type="PANTHER" id="PTHR32246:SF69">
    <property type="entry name" value="CALCIUM-DEPENDENT LIPID-BINDING (CALB DOMAIN) FAMILY PROTEIN"/>
    <property type="match status" value="1"/>
</dbReference>
<dbReference type="InterPro" id="IPR000008">
    <property type="entry name" value="C2_dom"/>
</dbReference>
<organism evidence="3 4">
    <name type="scientific">Trifolium pratense</name>
    <name type="common">Red clover</name>
    <dbReference type="NCBI Taxonomy" id="57577"/>
    <lineage>
        <taxon>Eukaryota</taxon>
        <taxon>Viridiplantae</taxon>
        <taxon>Streptophyta</taxon>
        <taxon>Embryophyta</taxon>
        <taxon>Tracheophyta</taxon>
        <taxon>Spermatophyta</taxon>
        <taxon>Magnoliopsida</taxon>
        <taxon>eudicotyledons</taxon>
        <taxon>Gunneridae</taxon>
        <taxon>Pentapetalae</taxon>
        <taxon>rosids</taxon>
        <taxon>fabids</taxon>
        <taxon>Fabales</taxon>
        <taxon>Fabaceae</taxon>
        <taxon>Papilionoideae</taxon>
        <taxon>50 kb inversion clade</taxon>
        <taxon>NPAAA clade</taxon>
        <taxon>Hologalegina</taxon>
        <taxon>IRL clade</taxon>
        <taxon>Trifolieae</taxon>
        <taxon>Trifolium</taxon>
    </lineage>
</organism>
<dbReference type="STRING" id="57577.A0A2K3NTW7"/>
<name>A0A2K3NTW7_TRIPR</name>
<dbReference type="InterPro" id="IPR035892">
    <property type="entry name" value="C2_domain_sf"/>
</dbReference>
<evidence type="ECO:0000259" key="2">
    <source>
        <dbReference type="PROSITE" id="PS50004"/>
    </source>
</evidence>
<proteinExistence type="predicted"/>
<feature type="region of interest" description="Disordered" evidence="1">
    <location>
        <begin position="191"/>
        <end position="226"/>
    </location>
</feature>
<gene>
    <name evidence="3" type="ORF">L195_g002938</name>
</gene>
<dbReference type="Gene3D" id="2.60.40.150">
    <property type="entry name" value="C2 domain"/>
    <property type="match status" value="1"/>
</dbReference>
<feature type="compositionally biased region" description="Low complexity" evidence="1">
    <location>
        <begin position="214"/>
        <end position="225"/>
    </location>
</feature>
<dbReference type="CDD" id="cd04051">
    <property type="entry name" value="C2_SRC2_like"/>
    <property type="match status" value="1"/>
</dbReference>
<dbReference type="EMBL" id="ASHM01001322">
    <property type="protein sequence ID" value="PNY06472.1"/>
    <property type="molecule type" value="Genomic_DNA"/>
</dbReference>
<feature type="domain" description="C2" evidence="2">
    <location>
        <begin position="1"/>
        <end position="114"/>
    </location>
</feature>
<sequence length="271" mass="29477">MATPAKTQLVLEINLISAQGLKPPSSLRRRFQTYALTWIDSSTKLRTRVDKIGGQNPTWNDKFLFKVTPEFLAGETSGICVAIYAVGTFRDHIVGTVRFLISNILSSDSVNGNGNVNVNRTPCFSAVQIRRPSGSFYGVINIGAMVVDGSDFPAALEKISAIGYRDLMGEKIKYRRRKLLEPKLKEVVTGEEVSSESCDNDNSCTESVDEEESTTTSSSTSPKTTALKDWNGVRELTVTGKTGLAGSGFLCCLVAQRNVHSLAPTNSNISR</sequence>
<reference evidence="3 4" key="1">
    <citation type="journal article" date="2014" name="Am. J. Bot.">
        <title>Genome assembly and annotation for red clover (Trifolium pratense; Fabaceae).</title>
        <authorList>
            <person name="Istvanek J."/>
            <person name="Jaros M."/>
            <person name="Krenek A."/>
            <person name="Repkova J."/>
        </authorList>
    </citation>
    <scope>NUCLEOTIDE SEQUENCE [LARGE SCALE GENOMIC DNA]</scope>
    <source>
        <strain evidence="4">cv. Tatra</strain>
        <tissue evidence="3">Young leaves</tissue>
    </source>
</reference>
<evidence type="ECO:0000313" key="4">
    <source>
        <dbReference type="Proteomes" id="UP000236291"/>
    </source>
</evidence>
<evidence type="ECO:0000313" key="3">
    <source>
        <dbReference type="EMBL" id="PNY06472.1"/>
    </source>
</evidence>
<dbReference type="PANTHER" id="PTHR32246">
    <property type="entry name" value="INGRESSION PROTEIN FIC1"/>
    <property type="match status" value="1"/>
</dbReference>
<dbReference type="Pfam" id="PF00168">
    <property type="entry name" value="C2"/>
    <property type="match status" value="1"/>
</dbReference>
<evidence type="ECO:0000256" key="1">
    <source>
        <dbReference type="SAM" id="MobiDB-lite"/>
    </source>
</evidence>
<comment type="caution">
    <text evidence="3">The sequence shown here is derived from an EMBL/GenBank/DDBJ whole genome shotgun (WGS) entry which is preliminary data.</text>
</comment>